<organism evidence="2 3">
    <name type="scientific">Streptomyces turgidiscabies (strain Car8)</name>
    <dbReference type="NCBI Taxonomy" id="698760"/>
    <lineage>
        <taxon>Bacteria</taxon>
        <taxon>Bacillati</taxon>
        <taxon>Actinomycetota</taxon>
        <taxon>Actinomycetes</taxon>
        <taxon>Kitasatosporales</taxon>
        <taxon>Streptomycetaceae</taxon>
        <taxon>Streptomyces</taxon>
    </lineage>
</organism>
<keyword evidence="3" id="KW-1185">Reference proteome</keyword>
<feature type="region of interest" description="Disordered" evidence="1">
    <location>
        <begin position="1"/>
        <end position="23"/>
    </location>
</feature>
<evidence type="ECO:0000313" key="2">
    <source>
        <dbReference type="EMBL" id="ELP62526.1"/>
    </source>
</evidence>
<feature type="non-terminal residue" evidence="2">
    <location>
        <position position="23"/>
    </location>
</feature>
<gene>
    <name evidence="2" type="ORF">STRTUCAR8_02251</name>
</gene>
<evidence type="ECO:0000313" key="3">
    <source>
        <dbReference type="Proteomes" id="UP000010931"/>
    </source>
</evidence>
<dbReference type="EMBL" id="AEJB01000607">
    <property type="protein sequence ID" value="ELP62526.1"/>
    <property type="molecule type" value="Genomic_DNA"/>
</dbReference>
<evidence type="ECO:0000256" key="1">
    <source>
        <dbReference type="SAM" id="MobiDB-lite"/>
    </source>
</evidence>
<sequence length="23" mass="2389">MEGVRAGGGGGRGFRGVTQRQVR</sequence>
<proteinExistence type="predicted"/>
<comment type="caution">
    <text evidence="2">The sequence shown here is derived from an EMBL/GenBank/DDBJ whole genome shotgun (WGS) entry which is preliminary data.</text>
</comment>
<reference evidence="2 3" key="1">
    <citation type="journal article" date="2011" name="Plasmid">
        <title>Streptomyces turgidiscabies Car8 contains a modular pathogenicity island that shares virulence genes with other actinobacterial plant pathogens.</title>
        <authorList>
            <person name="Huguet-Tapia J.C."/>
            <person name="Badger J.H."/>
            <person name="Loria R."/>
            <person name="Pettis G.S."/>
        </authorList>
    </citation>
    <scope>NUCLEOTIDE SEQUENCE [LARGE SCALE GENOMIC DNA]</scope>
    <source>
        <strain evidence="2 3">Car8</strain>
    </source>
</reference>
<dbReference type="AlphaFoldDB" id="L7EUZ6"/>
<protein>
    <submittedName>
        <fullName evidence="2">Uncharacterized protein</fullName>
    </submittedName>
</protein>
<dbReference type="Proteomes" id="UP000010931">
    <property type="component" value="Unassembled WGS sequence"/>
</dbReference>
<feature type="compositionally biased region" description="Gly residues" evidence="1">
    <location>
        <begin position="1"/>
        <end position="14"/>
    </location>
</feature>
<accession>L7EUZ6</accession>
<name>L7EUZ6_STRT8</name>